<keyword evidence="5" id="KW-1185">Reference proteome</keyword>
<dbReference type="HOGENOM" id="CLU_321256_0_0_5"/>
<feature type="domain" description="AsmA" evidence="3">
    <location>
        <begin position="336"/>
        <end position="565"/>
    </location>
</feature>
<dbReference type="Pfam" id="PF05170">
    <property type="entry name" value="AsmA"/>
    <property type="match status" value="2"/>
</dbReference>
<dbReference type="PANTHER" id="PTHR30441">
    <property type="entry name" value="DUF748 DOMAIN-CONTAINING PROTEIN"/>
    <property type="match status" value="1"/>
</dbReference>
<keyword evidence="2" id="KW-0472">Membrane</keyword>
<dbReference type="RefSeq" id="WP_011390407.1">
    <property type="nucleotide sequence ID" value="NC_007643.1"/>
</dbReference>
<dbReference type="EnsemblBacteria" id="ABC23454">
    <property type="protein sequence ID" value="ABC23454"/>
    <property type="gene ID" value="Rru_A2657"/>
</dbReference>
<feature type="region of interest" description="Disordered" evidence="1">
    <location>
        <begin position="710"/>
        <end position="737"/>
    </location>
</feature>
<dbReference type="Proteomes" id="UP000001929">
    <property type="component" value="Chromosome"/>
</dbReference>
<feature type="region of interest" description="Disordered" evidence="1">
    <location>
        <begin position="134"/>
        <end position="165"/>
    </location>
</feature>
<organism evidence="4 5">
    <name type="scientific">Rhodospirillum rubrum (strain ATCC 11170 / ATH 1.1.1 / DSM 467 / LMG 4362 / NCIMB 8255 / S1)</name>
    <dbReference type="NCBI Taxonomy" id="269796"/>
    <lineage>
        <taxon>Bacteria</taxon>
        <taxon>Pseudomonadati</taxon>
        <taxon>Pseudomonadota</taxon>
        <taxon>Alphaproteobacteria</taxon>
        <taxon>Rhodospirillales</taxon>
        <taxon>Rhodospirillaceae</taxon>
        <taxon>Rhodospirillum</taxon>
    </lineage>
</organism>
<dbReference type="AlphaFoldDB" id="Q2RQZ1"/>
<dbReference type="InterPro" id="IPR052894">
    <property type="entry name" value="AsmA-related"/>
</dbReference>
<dbReference type="InterPro" id="IPR007844">
    <property type="entry name" value="AsmA"/>
</dbReference>
<dbReference type="PANTHER" id="PTHR30441:SF4">
    <property type="entry name" value="PROTEIN ASMA"/>
    <property type="match status" value="1"/>
</dbReference>
<accession>Q2RQZ1</accession>
<dbReference type="eggNOG" id="COG2982">
    <property type="taxonomic scope" value="Bacteria"/>
</dbReference>
<feature type="compositionally biased region" description="Low complexity" evidence="1">
    <location>
        <begin position="134"/>
        <end position="144"/>
    </location>
</feature>
<keyword evidence="2" id="KW-0812">Transmembrane</keyword>
<dbReference type="GO" id="GO:0090313">
    <property type="term" value="P:regulation of protein targeting to membrane"/>
    <property type="evidence" value="ECO:0007669"/>
    <property type="project" value="TreeGrafter"/>
</dbReference>
<dbReference type="PATRIC" id="fig|269796.9.peg.2764"/>
<evidence type="ECO:0000256" key="2">
    <source>
        <dbReference type="SAM" id="Phobius"/>
    </source>
</evidence>
<dbReference type="STRING" id="269796.Rru_A2657"/>
<protein>
    <submittedName>
        <fullName evidence="4">AsmA</fullName>
    </submittedName>
</protein>
<dbReference type="EMBL" id="CP000230">
    <property type="protein sequence ID" value="ABC23454.1"/>
    <property type="molecule type" value="Genomic_DNA"/>
</dbReference>
<evidence type="ECO:0000256" key="1">
    <source>
        <dbReference type="SAM" id="MobiDB-lite"/>
    </source>
</evidence>
<feature type="compositionally biased region" description="Polar residues" evidence="1">
    <location>
        <begin position="717"/>
        <end position="728"/>
    </location>
</feature>
<feature type="domain" description="AsmA" evidence="3">
    <location>
        <begin position="1"/>
        <end position="189"/>
    </location>
</feature>
<name>Q2RQZ1_RHORT</name>
<dbReference type="KEGG" id="rru:Rru_A2657"/>
<evidence type="ECO:0000313" key="5">
    <source>
        <dbReference type="Proteomes" id="UP000001929"/>
    </source>
</evidence>
<feature type="transmembrane region" description="Helical" evidence="2">
    <location>
        <begin position="7"/>
        <end position="29"/>
    </location>
</feature>
<sequence>MVRGGTILKVVFGLAVVLVVAVVVLVATFDLNAYKGRLAAELGRLTGREVTIAGDIGLALSLTPTIAVEGVTLGNAAWAGSEPMVAVDRLEAKIAVVPLLSGIVSIDSLELDAPRILLATNAAGQGNWALTPAAKPAAQTPPAASKSEPTPEPTPDPAAAQSTAAAPVSFDIRSVTITDALLTYKDGKAGGPPTTLTLKSLTLLSEGAGQPLDVDLQGALGARLLGLSGKLGAIDTILAGQPMAVDLAFETDGLSGTVKGSVAEPLKGKGLDLAVVARAADLSDLAGNSVAALPLDLSTRITQDGAAYRLGDLALRLGASSVSGALRIDPAAKPLAVTGVLAAPLLDLAELLPKRPALSGGGGGAGAPGTSSGRAATVIPDTPIDVSALVGLPLRADVPITIDKLVLPNGIVLDKVALRARVAPGKIGPADFSTALGGGVLAGVVSLDAAGAAPSLALSLKGERIVLGALARDLGKSDLVEEAPLRLSVDLAGSGASPHAIAQRLNGTILLDVGPGRINNALVDLIGGDVLSQVNGLINPFAAKQSTTGLRCAVFNVPVKAGVLTWDRHLALETDRMTVASTGSVALGPETLDVGVRPRPRDGVGLETGLGRITQLFRVSGTFAKPYVDVDVAQALTQAVGTAASLGAAAATMGGSVALGQIAGSLLGVEEDDPAPCLTALGQKAPPKAASQATPGTPAEALRGVLDSVIGKGESGEGTTQPAETLKNTLDGLFKRQ</sequence>
<reference evidence="4 5" key="1">
    <citation type="journal article" date="2011" name="Stand. Genomic Sci.">
        <title>Complete genome sequence of Rhodospirillum rubrum type strain (S1).</title>
        <authorList>
            <person name="Munk A.C."/>
            <person name="Copeland A."/>
            <person name="Lucas S."/>
            <person name="Lapidus A."/>
            <person name="Del Rio T.G."/>
            <person name="Barry K."/>
            <person name="Detter J.C."/>
            <person name="Hammon N."/>
            <person name="Israni S."/>
            <person name="Pitluck S."/>
            <person name="Brettin T."/>
            <person name="Bruce D."/>
            <person name="Han C."/>
            <person name="Tapia R."/>
            <person name="Gilna P."/>
            <person name="Schmutz J."/>
            <person name="Larimer F."/>
            <person name="Land M."/>
            <person name="Kyrpides N.C."/>
            <person name="Mavromatis K."/>
            <person name="Richardson P."/>
            <person name="Rohde M."/>
            <person name="Goker M."/>
            <person name="Klenk H.P."/>
            <person name="Zhang Y."/>
            <person name="Roberts G.P."/>
            <person name="Reslewic S."/>
            <person name="Schwartz D.C."/>
        </authorList>
    </citation>
    <scope>NUCLEOTIDE SEQUENCE [LARGE SCALE GENOMIC DNA]</scope>
    <source>
        <strain evidence="5">ATCC 11170 / ATH 1.1.1 / DSM 467 / LMG 4362 / NCIMB 8255 / S1</strain>
    </source>
</reference>
<gene>
    <name evidence="4" type="ordered locus">Rru_A2657</name>
</gene>
<evidence type="ECO:0000259" key="3">
    <source>
        <dbReference type="Pfam" id="PF05170"/>
    </source>
</evidence>
<evidence type="ECO:0000313" key="4">
    <source>
        <dbReference type="EMBL" id="ABC23454.1"/>
    </source>
</evidence>
<proteinExistence type="predicted"/>
<keyword evidence="2" id="KW-1133">Transmembrane helix</keyword>
<dbReference type="GO" id="GO:0005886">
    <property type="term" value="C:plasma membrane"/>
    <property type="evidence" value="ECO:0007669"/>
    <property type="project" value="TreeGrafter"/>
</dbReference>